<organism evidence="2 3">
    <name type="scientific">Cyclobacterium amurskyense</name>
    <dbReference type="NCBI Taxonomy" id="320787"/>
    <lineage>
        <taxon>Bacteria</taxon>
        <taxon>Pseudomonadati</taxon>
        <taxon>Bacteroidota</taxon>
        <taxon>Cytophagia</taxon>
        <taxon>Cytophagales</taxon>
        <taxon>Cyclobacteriaceae</taxon>
        <taxon>Cyclobacterium</taxon>
    </lineage>
</organism>
<reference evidence="2 3" key="1">
    <citation type="submission" date="2015-07" db="EMBL/GenBank/DDBJ databases">
        <authorList>
            <person name="Kim K.M."/>
        </authorList>
    </citation>
    <scope>NUCLEOTIDE SEQUENCE [LARGE SCALE GENOMIC DNA]</scope>
    <source>
        <strain evidence="2 3">KCTC 12363</strain>
    </source>
</reference>
<dbReference type="InterPro" id="IPR026889">
    <property type="entry name" value="Zn_Tnp"/>
</dbReference>
<evidence type="ECO:0000313" key="2">
    <source>
        <dbReference type="EMBL" id="AKP52905.1"/>
    </source>
</evidence>
<feature type="domain" description="Transposase zinc-binding" evidence="1">
    <location>
        <begin position="28"/>
        <end position="103"/>
    </location>
</feature>
<dbReference type="Proteomes" id="UP000036520">
    <property type="component" value="Chromosome"/>
</dbReference>
<name>A0A0H4PIL8_9BACT</name>
<dbReference type="STRING" id="320787.CA2015_3524"/>
<evidence type="ECO:0000259" key="1">
    <source>
        <dbReference type="Pfam" id="PF14319"/>
    </source>
</evidence>
<dbReference type="EMBL" id="CP012040">
    <property type="protein sequence ID" value="AKP52905.1"/>
    <property type="molecule type" value="Genomic_DNA"/>
</dbReference>
<dbReference type="PATRIC" id="fig|320787.5.peg.3857"/>
<keyword evidence="3" id="KW-1185">Reference proteome</keyword>
<dbReference type="KEGG" id="camu:CA2015_3524"/>
<gene>
    <name evidence="2" type="ORF">CA2015_3524</name>
</gene>
<dbReference type="AlphaFoldDB" id="A0A0H4PIL8"/>
<dbReference type="PANTHER" id="PTHR37023">
    <property type="entry name" value="TRANSPOSASE"/>
    <property type="match status" value="1"/>
</dbReference>
<protein>
    <submittedName>
        <fullName evidence="2">Transposase</fullName>
    </submittedName>
</protein>
<dbReference type="Pfam" id="PF14319">
    <property type="entry name" value="Zn_Tnp_IS91"/>
    <property type="match status" value="1"/>
</dbReference>
<proteinExistence type="predicted"/>
<dbReference type="PANTHER" id="PTHR37023:SF1">
    <property type="entry name" value="ISSOD25 TRANSPOSASE TNPA_ISSOD25"/>
    <property type="match status" value="1"/>
</dbReference>
<accession>A0A0H4PIL8</accession>
<dbReference type="OrthoDB" id="9791273at2"/>
<sequence length="219" mass="25217">MSNKYPACQLADIIRASHKDIPVIASNTWKARTLYALMRCRTAEMGGHIDRCDNTDCNKLHLSYNSCRNRHCPRCQGHLRERWIQNREKDLLNASYFHVVFTLPDTLNELALTKPAELYHLLFQTAWSVVRDFAANPKLLGAKTGMVSVLHTLAPLEIQLIGQPVFQIPSSHTAFQIFLTCNCIEFIKRHFIINYLPRHFFTCSNSFATIVLFYPLLHV</sequence>
<evidence type="ECO:0000313" key="3">
    <source>
        <dbReference type="Proteomes" id="UP000036520"/>
    </source>
</evidence>